<dbReference type="Pfam" id="PF13646">
    <property type="entry name" value="HEAT_2"/>
    <property type="match status" value="1"/>
</dbReference>
<feature type="non-terminal residue" evidence="1">
    <location>
        <position position="1"/>
    </location>
</feature>
<dbReference type="Gene3D" id="3.40.50.450">
    <property type="match status" value="1"/>
</dbReference>
<dbReference type="EMBL" id="LAZR01016290">
    <property type="protein sequence ID" value="KKM05143.1"/>
    <property type="molecule type" value="Genomic_DNA"/>
</dbReference>
<reference evidence="1" key="1">
    <citation type="journal article" date="2015" name="Nature">
        <title>Complex archaea that bridge the gap between prokaryotes and eukaryotes.</title>
        <authorList>
            <person name="Spang A."/>
            <person name="Saw J.H."/>
            <person name="Jorgensen S.L."/>
            <person name="Zaremba-Niedzwiedzka K."/>
            <person name="Martijn J."/>
            <person name="Lind A.E."/>
            <person name="van Eijk R."/>
            <person name="Schleper C."/>
            <person name="Guy L."/>
            <person name="Ettema T.J."/>
        </authorList>
    </citation>
    <scope>NUCLEOTIDE SEQUENCE</scope>
</reference>
<dbReference type="SUPFAM" id="SSF53784">
    <property type="entry name" value="Phosphofructokinase"/>
    <property type="match status" value="1"/>
</dbReference>
<dbReference type="InterPro" id="IPR016024">
    <property type="entry name" value="ARM-type_fold"/>
</dbReference>
<dbReference type="InterPro" id="IPR035966">
    <property type="entry name" value="PKF_sf"/>
</dbReference>
<accession>A0A0F9K1R3</accession>
<dbReference type="SMART" id="SM00567">
    <property type="entry name" value="EZ_HEAT"/>
    <property type="match status" value="6"/>
</dbReference>
<comment type="caution">
    <text evidence="1">The sequence shown here is derived from an EMBL/GenBank/DDBJ whole genome shotgun (WGS) entry which is preliminary data.</text>
</comment>
<dbReference type="PANTHER" id="PTHR12697">
    <property type="entry name" value="PBS LYASE HEAT-LIKE PROTEIN"/>
    <property type="match status" value="1"/>
</dbReference>
<proteinExistence type="predicted"/>
<dbReference type="PANTHER" id="PTHR12697:SF5">
    <property type="entry name" value="DEOXYHYPUSINE HYDROXYLASE"/>
    <property type="match status" value="1"/>
</dbReference>
<organism evidence="1">
    <name type="scientific">marine sediment metagenome</name>
    <dbReference type="NCBI Taxonomy" id="412755"/>
    <lineage>
        <taxon>unclassified sequences</taxon>
        <taxon>metagenomes</taxon>
        <taxon>ecological metagenomes</taxon>
    </lineage>
</organism>
<dbReference type="Pfam" id="PF03130">
    <property type="entry name" value="HEAT_PBS"/>
    <property type="match status" value="1"/>
</dbReference>
<dbReference type="AlphaFoldDB" id="A0A0F9K1R3"/>
<sequence length="381" mass="40568">RDEEPGSRKRWLIMLGLRKVRRPRTSDEVADDLAKIGPSAVPELIRALEDSDHGMRTTVGLALKKLGRARTVAPLIAALEHEGIPVRAGAAWALGALGDAREVEPLIAALKDVHYSVRSSAASALGTLEDPRAVKPLIAALNDEYKWVRRHAASALGELGDRRGVEPLIEALKDEEASVRGDVARALGHLGDARGVEPVIAALKDKDEQGRYLAEMGGAFGKDAFGHTQLGGAADALRSIIEQGIGVKCRAQKPGTMQRSAMHYASGTDAAEAYMVGSAAVAAATEGVTRKMVSLVREDGDGQYRCTTGLVDLADVANAEKPMPREFLNDAGNGVTEAFCDYARPLIAGDAELEVGADGLPVYARLARHMVEKKTGREYPV</sequence>
<dbReference type="Gene3D" id="1.25.10.10">
    <property type="entry name" value="Leucine-rich Repeat Variant"/>
    <property type="match status" value="2"/>
</dbReference>
<evidence type="ECO:0008006" key="2">
    <source>
        <dbReference type="Google" id="ProtNLM"/>
    </source>
</evidence>
<evidence type="ECO:0000313" key="1">
    <source>
        <dbReference type="EMBL" id="KKM05143.1"/>
    </source>
</evidence>
<dbReference type="InterPro" id="IPR004155">
    <property type="entry name" value="PBS_lyase_HEAT"/>
</dbReference>
<dbReference type="GO" id="GO:0016491">
    <property type="term" value="F:oxidoreductase activity"/>
    <property type="evidence" value="ECO:0007669"/>
    <property type="project" value="TreeGrafter"/>
</dbReference>
<name>A0A0F9K1R3_9ZZZZ</name>
<dbReference type="InterPro" id="IPR011989">
    <property type="entry name" value="ARM-like"/>
</dbReference>
<protein>
    <recommendedName>
        <fullName evidence="2">HEAT repeat domain-containing protein</fullName>
    </recommendedName>
</protein>
<gene>
    <name evidence="1" type="ORF">LCGC14_1757080</name>
</gene>
<dbReference type="GO" id="GO:0003872">
    <property type="term" value="F:6-phosphofructokinase activity"/>
    <property type="evidence" value="ECO:0007669"/>
    <property type="project" value="InterPro"/>
</dbReference>
<dbReference type="SUPFAM" id="SSF48371">
    <property type="entry name" value="ARM repeat"/>
    <property type="match status" value="1"/>
</dbReference>